<protein>
    <submittedName>
        <fullName evidence="1">Uncharacterized protein</fullName>
    </submittedName>
</protein>
<dbReference type="PROSITE" id="PS51318">
    <property type="entry name" value="TAT"/>
    <property type="match status" value="1"/>
</dbReference>
<organism evidence="1">
    <name type="scientific">marine metagenome</name>
    <dbReference type="NCBI Taxonomy" id="408172"/>
    <lineage>
        <taxon>unclassified sequences</taxon>
        <taxon>metagenomes</taxon>
        <taxon>ecological metagenomes</taxon>
    </lineage>
</organism>
<accession>A0A382YM01</accession>
<reference evidence="1" key="1">
    <citation type="submission" date="2018-05" db="EMBL/GenBank/DDBJ databases">
        <authorList>
            <person name="Lanie J.A."/>
            <person name="Ng W.-L."/>
            <person name="Kazmierczak K.M."/>
            <person name="Andrzejewski T.M."/>
            <person name="Davidsen T.M."/>
            <person name="Wayne K.J."/>
            <person name="Tettelin H."/>
            <person name="Glass J.I."/>
            <person name="Rusch D."/>
            <person name="Podicherti R."/>
            <person name="Tsui H.-C.T."/>
            <person name="Winkler M.E."/>
        </authorList>
    </citation>
    <scope>NUCLEOTIDE SEQUENCE</scope>
</reference>
<evidence type="ECO:0000313" key="1">
    <source>
        <dbReference type="EMBL" id="SVD84273.1"/>
    </source>
</evidence>
<gene>
    <name evidence="1" type="ORF">METZ01_LOCUS437127</name>
</gene>
<feature type="non-terminal residue" evidence="1">
    <location>
        <position position="62"/>
    </location>
</feature>
<sequence>MGIARREFLKVVSSASVIGGLSGISIKAGSASASVPAFGFDDNSVPMNAANLCPMPTSITEA</sequence>
<dbReference type="AlphaFoldDB" id="A0A382YM01"/>
<dbReference type="EMBL" id="UINC01176915">
    <property type="protein sequence ID" value="SVD84273.1"/>
    <property type="molecule type" value="Genomic_DNA"/>
</dbReference>
<dbReference type="InterPro" id="IPR006311">
    <property type="entry name" value="TAT_signal"/>
</dbReference>
<proteinExistence type="predicted"/>
<name>A0A382YM01_9ZZZZ</name>